<evidence type="ECO:0000256" key="2">
    <source>
        <dbReference type="ARBA" id="ARBA00006728"/>
    </source>
</evidence>
<dbReference type="Proteomes" id="UP000077755">
    <property type="component" value="Chromosome 3"/>
</dbReference>
<keyword evidence="6 8" id="KW-0539">Nucleus</keyword>
<evidence type="ECO:0000256" key="9">
    <source>
        <dbReference type="SAM" id="MobiDB-lite"/>
    </source>
</evidence>
<evidence type="ECO:0000259" key="10">
    <source>
        <dbReference type="PROSITE" id="PS51745"/>
    </source>
</evidence>
<dbReference type="Pfam" id="PF02309">
    <property type="entry name" value="AUX_IAA"/>
    <property type="match status" value="1"/>
</dbReference>
<organism evidence="11">
    <name type="scientific">Daucus carota subsp. sativus</name>
    <name type="common">Carrot</name>
    <dbReference type="NCBI Taxonomy" id="79200"/>
    <lineage>
        <taxon>Eukaryota</taxon>
        <taxon>Viridiplantae</taxon>
        <taxon>Streptophyta</taxon>
        <taxon>Embryophyta</taxon>
        <taxon>Tracheophyta</taxon>
        <taxon>Spermatophyta</taxon>
        <taxon>Magnoliopsida</taxon>
        <taxon>eudicotyledons</taxon>
        <taxon>Gunneridae</taxon>
        <taxon>Pentapetalae</taxon>
        <taxon>asterids</taxon>
        <taxon>campanulids</taxon>
        <taxon>Apiales</taxon>
        <taxon>Apiaceae</taxon>
        <taxon>Apioideae</taxon>
        <taxon>Scandiceae</taxon>
        <taxon>Daucinae</taxon>
        <taxon>Daucus</taxon>
        <taxon>Daucus sect. Daucus</taxon>
    </lineage>
</organism>
<dbReference type="SUPFAM" id="SSF54277">
    <property type="entry name" value="CAD &amp; PB1 domains"/>
    <property type="match status" value="1"/>
</dbReference>
<comment type="subunit">
    <text evidence="8">Homodimers and heterodimers.</text>
</comment>
<evidence type="ECO:0000256" key="5">
    <source>
        <dbReference type="ARBA" id="ARBA00023163"/>
    </source>
</evidence>
<keyword evidence="5 8" id="KW-0804">Transcription</keyword>
<dbReference type="GO" id="GO:0005634">
    <property type="term" value="C:nucleus"/>
    <property type="evidence" value="ECO:0007669"/>
    <property type="project" value="UniProtKB-SubCell"/>
</dbReference>
<keyword evidence="13" id="KW-1185">Reference proteome</keyword>
<reference evidence="11" key="1">
    <citation type="journal article" date="2016" name="Nat. Genet.">
        <title>A high-quality carrot genome assembly provides new insights into carotenoid accumulation and asterid genome evolution.</title>
        <authorList>
            <person name="Iorizzo M."/>
            <person name="Ellison S."/>
            <person name="Senalik D."/>
            <person name="Zeng P."/>
            <person name="Satapoomin P."/>
            <person name="Huang J."/>
            <person name="Bowman M."/>
            <person name="Iovene M."/>
            <person name="Sanseverino W."/>
            <person name="Cavagnaro P."/>
            <person name="Yildiz M."/>
            <person name="Macko-Podgorni A."/>
            <person name="Moranska E."/>
            <person name="Grzebelus E."/>
            <person name="Grzebelus D."/>
            <person name="Ashrafi H."/>
            <person name="Zheng Z."/>
            <person name="Cheng S."/>
            <person name="Spooner D."/>
            <person name="Van Deynze A."/>
            <person name="Simon P."/>
        </authorList>
    </citation>
    <scope>NUCLEOTIDE SEQUENCE [LARGE SCALE GENOMIC DNA]</scope>
    <source>
        <tissue evidence="11">Leaf</tissue>
    </source>
</reference>
<dbReference type="Gramene" id="KZN03539">
    <property type="protein sequence ID" value="KZN03539"/>
    <property type="gene ID" value="DCAR_012295"/>
</dbReference>
<dbReference type="STRING" id="79200.A0A166CB53"/>
<comment type="subcellular location">
    <subcellularLocation>
        <location evidence="1 8">Nucleus</location>
    </subcellularLocation>
</comment>
<keyword evidence="4 8" id="KW-0805">Transcription regulation</keyword>
<evidence type="ECO:0000256" key="4">
    <source>
        <dbReference type="ARBA" id="ARBA00023015"/>
    </source>
</evidence>
<evidence type="ECO:0000256" key="3">
    <source>
        <dbReference type="ARBA" id="ARBA00022491"/>
    </source>
</evidence>
<keyword evidence="3 8" id="KW-0678">Repressor</keyword>
<feature type="domain" description="PB1" evidence="10">
    <location>
        <begin position="83"/>
        <end position="175"/>
    </location>
</feature>
<dbReference type="OMA" id="SRANYHY"/>
<dbReference type="PROSITE" id="PS51745">
    <property type="entry name" value="PB1"/>
    <property type="match status" value="1"/>
</dbReference>
<dbReference type="GO" id="GO:0009734">
    <property type="term" value="P:auxin-activated signaling pathway"/>
    <property type="evidence" value="ECO:0007669"/>
    <property type="project" value="UniProtKB-UniRule"/>
</dbReference>
<evidence type="ECO:0000256" key="8">
    <source>
        <dbReference type="RuleBase" id="RU004549"/>
    </source>
</evidence>
<dbReference type="EMBL" id="CP093345">
    <property type="protein sequence ID" value="WOG94638.1"/>
    <property type="molecule type" value="Genomic_DNA"/>
</dbReference>
<proteinExistence type="inferred from homology"/>
<evidence type="ECO:0000313" key="13">
    <source>
        <dbReference type="Proteomes" id="UP000077755"/>
    </source>
</evidence>
<dbReference type="EMBL" id="LNRQ01000003">
    <property type="protein sequence ID" value="KZN03539.1"/>
    <property type="molecule type" value="Genomic_DNA"/>
</dbReference>
<protein>
    <recommendedName>
        <fullName evidence="8">Auxin-responsive protein</fullName>
    </recommendedName>
</protein>
<dbReference type="InterPro" id="IPR033389">
    <property type="entry name" value="AUX/IAA_dom"/>
</dbReference>
<evidence type="ECO:0000313" key="12">
    <source>
        <dbReference type="EMBL" id="WOG94638.1"/>
    </source>
</evidence>
<evidence type="ECO:0000256" key="7">
    <source>
        <dbReference type="ARBA" id="ARBA00023294"/>
    </source>
</evidence>
<dbReference type="KEGG" id="dcr:108213817"/>
<dbReference type="InterPro" id="IPR003311">
    <property type="entry name" value="AUX_IAA"/>
</dbReference>
<dbReference type="InterPro" id="IPR053793">
    <property type="entry name" value="PB1-like"/>
</dbReference>
<gene>
    <name evidence="11" type="ORF">DCAR_012295</name>
    <name evidence="12" type="ORF">DCAR_0313934</name>
</gene>
<dbReference type="GO" id="GO:0006355">
    <property type="term" value="P:regulation of DNA-templated transcription"/>
    <property type="evidence" value="ECO:0007669"/>
    <property type="project" value="InterPro"/>
</dbReference>
<dbReference type="PANTHER" id="PTHR31734:SF94">
    <property type="entry name" value="AUXIN-RESPONSIVE PROTEIN IAA30"/>
    <property type="match status" value="1"/>
</dbReference>
<evidence type="ECO:0000256" key="1">
    <source>
        <dbReference type="ARBA" id="ARBA00004123"/>
    </source>
</evidence>
<reference evidence="12" key="2">
    <citation type="submission" date="2022-03" db="EMBL/GenBank/DDBJ databases">
        <title>Draft title - Genomic analysis of global carrot germplasm unveils the trajectory of domestication and the origin of high carotenoid orange carrot.</title>
        <authorList>
            <person name="Iorizzo M."/>
            <person name="Ellison S."/>
            <person name="Senalik D."/>
            <person name="Macko-Podgorni A."/>
            <person name="Grzebelus D."/>
            <person name="Bostan H."/>
            <person name="Rolling W."/>
            <person name="Curaba J."/>
            <person name="Simon P."/>
        </authorList>
    </citation>
    <scope>NUCLEOTIDE SEQUENCE</scope>
    <source>
        <tissue evidence="12">Leaf</tissue>
    </source>
</reference>
<comment type="similarity">
    <text evidence="2 8">Belongs to the Aux/IAA family.</text>
</comment>
<dbReference type="AlphaFoldDB" id="A0A166CB53"/>
<evidence type="ECO:0000313" key="11">
    <source>
        <dbReference type="EMBL" id="KZN03539.1"/>
    </source>
</evidence>
<evidence type="ECO:0000256" key="6">
    <source>
        <dbReference type="ARBA" id="ARBA00023242"/>
    </source>
</evidence>
<dbReference type="PANTHER" id="PTHR31734">
    <property type="entry name" value="AUXIN-RESPONSIVE PROTEIN IAA17"/>
    <property type="match status" value="1"/>
</dbReference>
<dbReference type="OrthoDB" id="652411at2759"/>
<dbReference type="Gene3D" id="3.10.20.90">
    <property type="entry name" value="Phosphatidylinositol 3-kinase Catalytic Subunit, Chain A, domain 1"/>
    <property type="match status" value="1"/>
</dbReference>
<accession>A0A166CB53</accession>
<feature type="region of interest" description="Disordered" evidence="9">
    <location>
        <begin position="1"/>
        <end position="28"/>
    </location>
</feature>
<feature type="compositionally biased region" description="Low complexity" evidence="9">
    <location>
        <begin position="7"/>
        <end position="24"/>
    </location>
</feature>
<comment type="function">
    <text evidence="8">Aux/IAA proteins are short-lived transcriptional factors that function as repressors of early auxin response genes at low auxin concentrations.</text>
</comment>
<name>A0A166CB53_DAUCS</name>
<sequence>MRKSSATRDSSSSVTSSTNSSSNHRASDSPALLARSICSSSSTAMRPSSNLHTDLSLGLGISTTTTSNFSPGYCENDTSGDNSLFVKVNMEGSKIGRKIDVLALHGYPHLIDTLQHMFNTPNILWAEGEQDSHNQRYCSSHVLTYEDRDGDWMMVGDVPWELFLTTVKRLKITST</sequence>
<keyword evidence="7 8" id="KW-0927">Auxin signaling pathway</keyword>